<dbReference type="STRING" id="683125.SAMN05660206_11444"/>
<sequence length="570" mass="63228">MKKVHIWLMVWLGLIPGLLVAQDFTNIASQRPVAFNGSVELRGMFYGASGIANRMEPFNYFLSGSPTLSIYGWTIPFNFTVSKKQTSFQQPFNQYGLSPTYKWITLHGGYRNVTFSPYTLAGHTMLGGGIELNPGKLRFGVMYGRLNRATVIDTASMSLVPFAFTRKGLAVKLGYGTADRFLDLSFLRAKDDSTSLPSGILGFEDRVKPAGNSVLSYGGKFTLFQQFFIESDGAISLLTRDLNSTLTLDSIPDKTLRRLSDFLDINGTSEWFLAFNAGLGYQARNYGIKANYRRIEPGFTSMGAYYFTNDIENLTISPNYNHPSGKFRINASVGIEQDNVRLQKESTSKRVIASGSASAELTKNLGVDVNFSNFSNNQRPNTLRFADSLKIVQTTRTLGIMPRFTISSPEKIQMFLLSANFSNMNDYNSYFDNNPDIPSRDIRNGQYLLNYTLSLPKRRMSFNGSLSYTNLKSAAVTNSYQGVTIGGNYLLPNNKISAGTNLSYMLGKSNDTKSNIFNGSLNVSYAINKLQSIRAMVYFTNNNPGSAVTGVNPSFSETRGEIAYQLNFGL</sequence>
<organism evidence="1 2">
    <name type="scientific">Sphingobacterium wenxiniae</name>
    <dbReference type="NCBI Taxonomy" id="683125"/>
    <lineage>
        <taxon>Bacteria</taxon>
        <taxon>Pseudomonadati</taxon>
        <taxon>Bacteroidota</taxon>
        <taxon>Sphingobacteriia</taxon>
        <taxon>Sphingobacteriales</taxon>
        <taxon>Sphingobacteriaceae</taxon>
        <taxon>Sphingobacterium</taxon>
    </lineage>
</organism>
<dbReference type="OrthoDB" id="1091532at2"/>
<reference evidence="1 2" key="1">
    <citation type="submission" date="2016-10" db="EMBL/GenBank/DDBJ databases">
        <authorList>
            <person name="de Groot N.N."/>
        </authorList>
    </citation>
    <scope>NUCLEOTIDE SEQUENCE [LARGE SCALE GENOMIC DNA]</scope>
    <source>
        <strain evidence="1 2">DSM 22789</strain>
    </source>
</reference>
<name>A0A1I6VJ17_9SPHI</name>
<dbReference type="EMBL" id="FOZZ01000014">
    <property type="protein sequence ID" value="SFT13649.1"/>
    <property type="molecule type" value="Genomic_DNA"/>
</dbReference>
<proteinExistence type="predicted"/>
<dbReference type="RefSeq" id="WP_093367320.1">
    <property type="nucleotide sequence ID" value="NZ_FOZZ01000014.1"/>
</dbReference>
<protein>
    <submittedName>
        <fullName evidence="1">Uncharacterized protein</fullName>
    </submittedName>
</protein>
<dbReference type="AlphaFoldDB" id="A0A1I6VJ17"/>
<gene>
    <name evidence="1" type="ORF">SAMN05660206_11444</name>
</gene>
<evidence type="ECO:0000313" key="2">
    <source>
        <dbReference type="Proteomes" id="UP000198785"/>
    </source>
</evidence>
<accession>A0A1I6VJ17</accession>
<evidence type="ECO:0000313" key="1">
    <source>
        <dbReference type="EMBL" id="SFT13649.1"/>
    </source>
</evidence>
<keyword evidence="2" id="KW-1185">Reference proteome</keyword>
<dbReference type="Proteomes" id="UP000198785">
    <property type="component" value="Unassembled WGS sequence"/>
</dbReference>